<sequence length="152" mass="16766">MADECEVVFGKISTADMELLEEIVGQAKSTVSGAVVHAHQIERLKTMISNLKPATPSSQPDRNDTPIQVTVEDIIVDTTKDLTALTAEDLATSILVHEARTRVTNWILETENPPRILVRAEYSDKVLLGFNITLNKDSYSIRSDKMVQSSLA</sequence>
<evidence type="ECO:0000313" key="1">
    <source>
        <dbReference type="EMBL" id="THW52925.1"/>
    </source>
</evidence>
<organism evidence="1 2">
    <name type="scientific">Aureobasidium pullulans</name>
    <name type="common">Black yeast</name>
    <name type="synonym">Pullularia pullulans</name>
    <dbReference type="NCBI Taxonomy" id="5580"/>
    <lineage>
        <taxon>Eukaryota</taxon>
        <taxon>Fungi</taxon>
        <taxon>Dikarya</taxon>
        <taxon>Ascomycota</taxon>
        <taxon>Pezizomycotina</taxon>
        <taxon>Dothideomycetes</taxon>
        <taxon>Dothideomycetidae</taxon>
        <taxon>Dothideales</taxon>
        <taxon>Saccotheciaceae</taxon>
        <taxon>Aureobasidium</taxon>
    </lineage>
</organism>
<name>A0AB74JB05_AURPU</name>
<dbReference type="EMBL" id="QZAM01000006">
    <property type="protein sequence ID" value="THW52925.1"/>
    <property type="molecule type" value="Genomic_DNA"/>
</dbReference>
<proteinExistence type="predicted"/>
<comment type="caution">
    <text evidence="1">The sequence shown here is derived from an EMBL/GenBank/DDBJ whole genome shotgun (WGS) entry which is preliminary data.</text>
</comment>
<gene>
    <name evidence="1" type="ORF">D6D21_00735</name>
</gene>
<dbReference type="Proteomes" id="UP000309076">
    <property type="component" value="Unassembled WGS sequence"/>
</dbReference>
<accession>A0AB74JB05</accession>
<protein>
    <submittedName>
        <fullName evidence="1">Uncharacterized protein</fullName>
    </submittedName>
</protein>
<evidence type="ECO:0000313" key="2">
    <source>
        <dbReference type="Proteomes" id="UP000309076"/>
    </source>
</evidence>
<reference evidence="1 2" key="1">
    <citation type="submission" date="2018-10" db="EMBL/GenBank/DDBJ databases">
        <title>Fifty Aureobasidium pullulans genomes reveal a recombining polyextremotolerant generalist.</title>
        <authorList>
            <person name="Gostincar C."/>
            <person name="Turk M."/>
            <person name="Zajc J."/>
            <person name="Gunde-Cimerman N."/>
        </authorList>
    </citation>
    <scope>NUCLEOTIDE SEQUENCE [LARGE SCALE GENOMIC DNA]</scope>
    <source>
        <strain evidence="1 2">EXF-10796</strain>
    </source>
</reference>
<dbReference type="AlphaFoldDB" id="A0AB74JB05"/>